<dbReference type="Proteomes" id="UP001566476">
    <property type="component" value="Unassembled WGS sequence"/>
</dbReference>
<comment type="caution">
    <text evidence="1">The sequence shown here is derived from an EMBL/GenBank/DDBJ whole genome shotgun (WGS) entry which is preliminary data.</text>
</comment>
<keyword evidence="2" id="KW-1185">Reference proteome</keyword>
<sequence>MTVLTNCVDGPATEFALGAVRLVDLLARHWSEDAPAADPAPFCGRWANLWGVVDVVRAGNRLLALSTDATDPAAHPKVFDVLDAHTLRVREDGGFGCFAETWTRGRRSDGTPTLRGSSGVTMVPLDRFAP</sequence>
<evidence type="ECO:0000313" key="1">
    <source>
        <dbReference type="EMBL" id="MEZ0491394.1"/>
    </source>
</evidence>
<protein>
    <submittedName>
        <fullName evidence="1">Uncharacterized protein</fullName>
    </submittedName>
</protein>
<proteinExistence type="predicted"/>
<gene>
    <name evidence="1" type="ORF">AB2L28_04005</name>
</gene>
<accession>A0ABV4I1A5</accession>
<dbReference type="RefSeq" id="WP_370717439.1">
    <property type="nucleotide sequence ID" value="NZ_JBGGTQ010000002.1"/>
</dbReference>
<dbReference type="EMBL" id="JBGGTQ010000002">
    <property type="protein sequence ID" value="MEZ0491394.1"/>
    <property type="molecule type" value="Genomic_DNA"/>
</dbReference>
<organism evidence="1 2">
    <name type="scientific">Kineococcus mangrovi</name>
    <dbReference type="NCBI Taxonomy" id="1660183"/>
    <lineage>
        <taxon>Bacteria</taxon>
        <taxon>Bacillati</taxon>
        <taxon>Actinomycetota</taxon>
        <taxon>Actinomycetes</taxon>
        <taxon>Kineosporiales</taxon>
        <taxon>Kineosporiaceae</taxon>
        <taxon>Kineococcus</taxon>
    </lineage>
</organism>
<reference evidence="1 2" key="1">
    <citation type="submission" date="2024-07" db="EMBL/GenBank/DDBJ databases">
        <authorList>
            <person name="Thanompreechachai J."/>
            <person name="Duangmal K."/>
        </authorList>
    </citation>
    <scope>NUCLEOTIDE SEQUENCE [LARGE SCALE GENOMIC DNA]</scope>
    <source>
        <strain evidence="1 2">TBRC 1896</strain>
    </source>
</reference>
<name>A0ABV4I1A5_9ACTN</name>
<evidence type="ECO:0000313" key="2">
    <source>
        <dbReference type="Proteomes" id="UP001566476"/>
    </source>
</evidence>